<dbReference type="InterPro" id="IPR014352">
    <property type="entry name" value="FERM/acyl-CoA-bd_prot_sf"/>
</dbReference>
<comment type="caution">
    <text evidence="3">The sequence shown here is derived from an EMBL/GenBank/DDBJ whole genome shotgun (WGS) entry which is preliminary data.</text>
</comment>
<gene>
    <name evidence="3" type="ORF">DFR41_101189</name>
</gene>
<evidence type="ECO:0000313" key="3">
    <source>
        <dbReference type="EMBL" id="RDI28436.1"/>
    </source>
</evidence>
<dbReference type="GO" id="GO:0000062">
    <property type="term" value="F:fatty-acyl-CoA binding"/>
    <property type="evidence" value="ECO:0007669"/>
    <property type="project" value="InterPro"/>
</dbReference>
<dbReference type="PROSITE" id="PS51228">
    <property type="entry name" value="ACB_2"/>
    <property type="match status" value="1"/>
</dbReference>
<protein>
    <submittedName>
        <fullName evidence="3">Acyl-CoA-binding protein</fullName>
    </submittedName>
</protein>
<dbReference type="SUPFAM" id="SSF47027">
    <property type="entry name" value="Acyl-CoA binding protein"/>
    <property type="match status" value="1"/>
</dbReference>
<dbReference type="PRINTS" id="PR00689">
    <property type="entry name" value="ACOABINDINGP"/>
</dbReference>
<evidence type="ECO:0000259" key="2">
    <source>
        <dbReference type="PROSITE" id="PS51228"/>
    </source>
</evidence>
<dbReference type="InterPro" id="IPR000582">
    <property type="entry name" value="Acyl-CoA-binding_protein"/>
</dbReference>
<proteinExistence type="predicted"/>
<dbReference type="Gene3D" id="1.20.80.10">
    <property type="match status" value="1"/>
</dbReference>
<keyword evidence="1" id="KW-0446">Lipid-binding</keyword>
<evidence type="ECO:0000313" key="4">
    <source>
        <dbReference type="Proteomes" id="UP000255265"/>
    </source>
</evidence>
<dbReference type="PANTHER" id="PTHR23310">
    <property type="entry name" value="ACYL-COA-BINDING PROTEIN, ACBP"/>
    <property type="match status" value="1"/>
</dbReference>
<dbReference type="AlphaFoldDB" id="A0A370FL82"/>
<dbReference type="InterPro" id="IPR035984">
    <property type="entry name" value="Acyl-CoA-binding_sf"/>
</dbReference>
<dbReference type="GO" id="GO:0006631">
    <property type="term" value="P:fatty acid metabolic process"/>
    <property type="evidence" value="ECO:0007669"/>
    <property type="project" value="TreeGrafter"/>
</dbReference>
<dbReference type="PANTHER" id="PTHR23310:SF62">
    <property type="entry name" value="ACYL-COA BINDING PROTEIN 1, ISOFORM A"/>
    <property type="match status" value="1"/>
</dbReference>
<keyword evidence="4" id="KW-1185">Reference proteome</keyword>
<dbReference type="EMBL" id="QQAV01000001">
    <property type="protein sequence ID" value="RDI28436.1"/>
    <property type="molecule type" value="Genomic_DNA"/>
</dbReference>
<reference evidence="3 4" key="1">
    <citation type="submission" date="2018-07" db="EMBL/GenBank/DDBJ databases">
        <title>Genomic Encyclopedia of Type Strains, Phase IV (KMG-IV): sequencing the most valuable type-strain genomes for metagenomic binning, comparative biology and taxonomic classification.</title>
        <authorList>
            <person name="Goeker M."/>
        </authorList>
    </citation>
    <scope>NUCLEOTIDE SEQUENCE [LARGE SCALE GENOMIC DNA]</scope>
    <source>
        <strain evidence="3 4">DSM 21352</strain>
    </source>
</reference>
<accession>A0A370FL82</accession>
<feature type="domain" description="ACB" evidence="2">
    <location>
        <begin position="25"/>
        <end position="107"/>
    </location>
</feature>
<sequence>MLARAGANKKRTIVLFSQTPAMSDLQARFEAAEARSKLLPSRPDNPTLLKIYGLYKQATVGDNTEKKPSFSDIVARAKWDAWNSHKGVSADEAKQKYIDLIDALHAA</sequence>
<dbReference type="Proteomes" id="UP000255265">
    <property type="component" value="Unassembled WGS sequence"/>
</dbReference>
<name>A0A370FL82_9BURK</name>
<evidence type="ECO:0000256" key="1">
    <source>
        <dbReference type="ARBA" id="ARBA00023121"/>
    </source>
</evidence>
<dbReference type="STRING" id="433924.NS331_11895"/>
<dbReference type="Pfam" id="PF00887">
    <property type="entry name" value="ACBP"/>
    <property type="match status" value="1"/>
</dbReference>
<organism evidence="3 4">
    <name type="scientific">Pseudacidovorax intermedius</name>
    <dbReference type="NCBI Taxonomy" id="433924"/>
    <lineage>
        <taxon>Bacteria</taxon>
        <taxon>Pseudomonadati</taxon>
        <taxon>Pseudomonadota</taxon>
        <taxon>Betaproteobacteria</taxon>
        <taxon>Burkholderiales</taxon>
        <taxon>Comamonadaceae</taxon>
        <taxon>Pseudacidovorax</taxon>
    </lineage>
</organism>